<proteinExistence type="predicted"/>
<accession>A0A1W1D8K4</accession>
<dbReference type="AlphaFoldDB" id="A0A1W1D8K4"/>
<name>A0A1W1D8K4_9ZZZZ</name>
<dbReference type="EMBL" id="FPHR01000010">
    <property type="protein sequence ID" value="SFV76820.1"/>
    <property type="molecule type" value="Genomic_DNA"/>
</dbReference>
<reference evidence="1" key="1">
    <citation type="submission" date="2016-10" db="EMBL/GenBank/DDBJ databases">
        <authorList>
            <person name="de Groot N.N."/>
        </authorList>
    </citation>
    <scope>NUCLEOTIDE SEQUENCE</scope>
</reference>
<protein>
    <submittedName>
        <fullName evidence="1">Uncharacterized protein</fullName>
    </submittedName>
</protein>
<evidence type="ECO:0000313" key="1">
    <source>
        <dbReference type="EMBL" id="SFV76820.1"/>
    </source>
</evidence>
<sequence length="59" mass="6743">MNIDGTEYDLDQLSDKAKNMIGFVQRLDKEAIEMRFQLDKAGLARKQAIIDLKEEVSKA</sequence>
<organism evidence="1">
    <name type="scientific">hydrothermal vent metagenome</name>
    <dbReference type="NCBI Taxonomy" id="652676"/>
    <lineage>
        <taxon>unclassified sequences</taxon>
        <taxon>metagenomes</taxon>
        <taxon>ecological metagenomes</taxon>
    </lineage>
</organism>
<gene>
    <name evidence="1" type="ORF">MNB_SUP05-4-768</name>
</gene>